<evidence type="ECO:0000256" key="1">
    <source>
        <dbReference type="SAM" id="Phobius"/>
    </source>
</evidence>
<keyword evidence="1" id="KW-1133">Transmembrane helix</keyword>
<feature type="transmembrane region" description="Helical" evidence="1">
    <location>
        <begin position="51"/>
        <end position="69"/>
    </location>
</feature>
<dbReference type="AlphaFoldDB" id="A0A221MC70"/>
<keyword evidence="1" id="KW-0472">Membrane</keyword>
<keyword evidence="1" id="KW-0812">Transmembrane</keyword>
<protein>
    <recommendedName>
        <fullName evidence="4">CXXC-20-CXXC protein</fullName>
    </recommendedName>
</protein>
<dbReference type="KEGG" id="vne:CFK40_09750"/>
<gene>
    <name evidence="2" type="ORF">CFK40_09750</name>
</gene>
<evidence type="ECO:0000313" key="2">
    <source>
        <dbReference type="EMBL" id="ASN05276.1"/>
    </source>
</evidence>
<organism evidence="2 3">
    <name type="scientific">Virgibacillus necropolis</name>
    <dbReference type="NCBI Taxonomy" id="163877"/>
    <lineage>
        <taxon>Bacteria</taxon>
        <taxon>Bacillati</taxon>
        <taxon>Bacillota</taxon>
        <taxon>Bacilli</taxon>
        <taxon>Bacillales</taxon>
        <taxon>Bacillaceae</taxon>
        <taxon>Virgibacillus</taxon>
    </lineage>
</organism>
<name>A0A221MC70_9BACI</name>
<keyword evidence="3" id="KW-1185">Reference proteome</keyword>
<dbReference type="Proteomes" id="UP000204391">
    <property type="component" value="Chromosome"/>
</dbReference>
<dbReference type="EMBL" id="CP022437">
    <property type="protein sequence ID" value="ASN05276.1"/>
    <property type="molecule type" value="Genomic_DNA"/>
</dbReference>
<dbReference type="NCBIfam" id="TIGR04104">
    <property type="entry name" value="cxxc_20_cxxc"/>
    <property type="match status" value="1"/>
</dbReference>
<accession>A0A221MC70</accession>
<proteinExistence type="predicted"/>
<feature type="transmembrane region" description="Helical" evidence="1">
    <location>
        <begin position="75"/>
        <end position="97"/>
    </location>
</feature>
<reference evidence="2 3" key="1">
    <citation type="journal article" date="2003" name="Int. J. Syst. Evol. Microbiol.">
        <title>Virgibacillus carmonensis sp. nov., Virgibacillus necropolis sp. nov. and Virgibacillus picturae sp. nov., three novel species isolated from deteriorated mural paintings, transfer of the species of the genus salibacillus to Virgibacillus, as Virgibacillus marismortui comb. nov. and Virgibacillus salexigens comb. nov., and emended description of the genus Virgibacillus.</title>
        <authorList>
            <person name="Heyrman J."/>
            <person name="Logan N.A."/>
            <person name="Busse H.J."/>
            <person name="Balcaen A."/>
            <person name="Lebbe L."/>
            <person name="Rodriguez-Diaz M."/>
            <person name="Swings J."/>
            <person name="De Vos P."/>
        </authorList>
    </citation>
    <scope>NUCLEOTIDE SEQUENCE [LARGE SCALE GENOMIC DNA]</scope>
    <source>
        <strain evidence="2 3">LMG 19488</strain>
    </source>
</reference>
<sequence>MKEGLLGLQKCDSCNTSFKYSEIFQAIWLGYKPIQCEKCSSIHKITIPSRFIVVCLTILPMLIFGFSLSPPFSNFFLTLMIMLIIPFVGSLLTPFLVRYKRKNR</sequence>
<evidence type="ECO:0000313" key="3">
    <source>
        <dbReference type="Proteomes" id="UP000204391"/>
    </source>
</evidence>
<evidence type="ECO:0008006" key="4">
    <source>
        <dbReference type="Google" id="ProtNLM"/>
    </source>
</evidence>
<dbReference type="InterPro" id="IPR026369">
    <property type="entry name" value="CxxC_20_CxxC"/>
</dbReference>